<dbReference type="OrthoDB" id="78337at2157"/>
<dbReference type="AlphaFoldDB" id="A0A315XNB8"/>
<feature type="transmembrane region" description="Helical" evidence="1">
    <location>
        <begin position="246"/>
        <end position="264"/>
    </location>
</feature>
<feature type="transmembrane region" description="Helical" evidence="1">
    <location>
        <begin position="102"/>
        <end position="124"/>
    </location>
</feature>
<sequence length="276" mass="29305">MEILDIIKDSFMFPANNLTALAIYIAITFVVGVLAALGVGIGALGASSGVYLIGTAIFFILALIVAFVLAGYEVDIIKAGIDLEDKAPSIDFKNDLVRGIKAIIVVIVYYIIPAIITMIVAFLTNVPGNVVNVMGYVNQAAANTNGTVVASSALEMVPKDVMSSLVGSLSITLIIALVLFIIFSFFQYMANARLANTDSLGEALNIPEAFRDLSRIGIGKVIATVILMAIIVSIITGILSFVYGKIPMLSILNIIVTPFLMFAMNRANGLLYSDIA</sequence>
<dbReference type="InterPro" id="IPR025098">
    <property type="entry name" value="DUF4013"/>
</dbReference>
<feature type="transmembrane region" description="Helical" evidence="1">
    <location>
        <begin position="21"/>
        <end position="44"/>
    </location>
</feature>
<organism evidence="2 3">
    <name type="scientific">Methanobrevibacter thaueri</name>
    <dbReference type="NCBI Taxonomy" id="190975"/>
    <lineage>
        <taxon>Archaea</taxon>
        <taxon>Methanobacteriati</taxon>
        <taxon>Methanobacteriota</taxon>
        <taxon>Methanomada group</taxon>
        <taxon>Methanobacteria</taxon>
        <taxon>Methanobacteriales</taxon>
        <taxon>Methanobacteriaceae</taxon>
        <taxon>Methanobrevibacter</taxon>
    </lineage>
</organism>
<feature type="transmembrane region" description="Helical" evidence="1">
    <location>
        <begin position="221"/>
        <end position="240"/>
    </location>
</feature>
<feature type="transmembrane region" description="Helical" evidence="1">
    <location>
        <begin position="165"/>
        <end position="186"/>
    </location>
</feature>
<reference evidence="2 3" key="1">
    <citation type="submission" date="2017-03" db="EMBL/GenBank/DDBJ databases">
        <title>Genome sequence of Methanobrevibacter thaueri.</title>
        <authorList>
            <person name="Poehlein A."/>
            <person name="Seedorf H."/>
            <person name="Daniel R."/>
        </authorList>
    </citation>
    <scope>NUCLEOTIDE SEQUENCE [LARGE SCALE GENOMIC DNA]</scope>
    <source>
        <strain evidence="2 3">DSM 11995</strain>
    </source>
</reference>
<evidence type="ECO:0000313" key="2">
    <source>
        <dbReference type="EMBL" id="PWB87815.1"/>
    </source>
</evidence>
<evidence type="ECO:0000256" key="1">
    <source>
        <dbReference type="SAM" id="Phobius"/>
    </source>
</evidence>
<keyword evidence="3" id="KW-1185">Reference proteome</keyword>
<name>A0A315XNB8_9EURY</name>
<accession>A0A315XNB8</accession>
<comment type="caution">
    <text evidence="2">The sequence shown here is derived from an EMBL/GenBank/DDBJ whole genome shotgun (WGS) entry which is preliminary data.</text>
</comment>
<feature type="transmembrane region" description="Helical" evidence="1">
    <location>
        <begin position="50"/>
        <end position="72"/>
    </location>
</feature>
<keyword evidence="1" id="KW-0472">Membrane</keyword>
<protein>
    <submittedName>
        <fullName evidence="2">Uncharacterized protein</fullName>
    </submittedName>
</protein>
<dbReference type="Proteomes" id="UP000251717">
    <property type="component" value="Unassembled WGS sequence"/>
</dbReference>
<keyword evidence="1" id="KW-0812">Transmembrane</keyword>
<evidence type="ECO:0000313" key="3">
    <source>
        <dbReference type="Proteomes" id="UP000251717"/>
    </source>
</evidence>
<dbReference type="EMBL" id="MZGS01000016">
    <property type="protein sequence ID" value="PWB87815.1"/>
    <property type="molecule type" value="Genomic_DNA"/>
</dbReference>
<keyword evidence="1" id="KW-1133">Transmembrane helix</keyword>
<proteinExistence type="predicted"/>
<gene>
    <name evidence="2" type="ORF">MBBTH_04020</name>
</gene>
<dbReference type="Pfam" id="PF13197">
    <property type="entry name" value="DUF4013"/>
    <property type="match status" value="1"/>
</dbReference>
<dbReference type="RefSeq" id="WP_116591388.1">
    <property type="nucleotide sequence ID" value="NZ_MZGS01000016.1"/>
</dbReference>